<dbReference type="Gene3D" id="3.10.260.10">
    <property type="entry name" value="Transcription regulator HTH, APSES-type DNA-binding domain"/>
    <property type="match status" value="1"/>
</dbReference>
<name>A0A4Y7TQW0_COPMI</name>
<feature type="compositionally biased region" description="Polar residues" evidence="5">
    <location>
        <begin position="203"/>
        <end position="212"/>
    </location>
</feature>
<dbReference type="InterPro" id="IPR036887">
    <property type="entry name" value="HTH_APSES_sf"/>
</dbReference>
<dbReference type="InterPro" id="IPR036770">
    <property type="entry name" value="Ankyrin_rpt-contain_sf"/>
</dbReference>
<evidence type="ECO:0000256" key="2">
    <source>
        <dbReference type="ARBA" id="ARBA00023043"/>
    </source>
</evidence>
<dbReference type="GO" id="GO:0003677">
    <property type="term" value="F:DNA binding"/>
    <property type="evidence" value="ECO:0007669"/>
    <property type="project" value="InterPro"/>
</dbReference>
<keyword evidence="4" id="KW-0175">Coiled coil</keyword>
<evidence type="ECO:0000256" key="3">
    <source>
        <dbReference type="PROSITE-ProRule" id="PRU00023"/>
    </source>
</evidence>
<keyword evidence="1" id="KW-0677">Repeat</keyword>
<feature type="region of interest" description="Disordered" evidence="5">
    <location>
        <begin position="149"/>
        <end position="287"/>
    </location>
</feature>
<dbReference type="Proteomes" id="UP000298030">
    <property type="component" value="Unassembled WGS sequence"/>
</dbReference>
<dbReference type="OrthoDB" id="6718656at2759"/>
<protein>
    <submittedName>
        <fullName evidence="7">Apses-domain-containing protein</fullName>
    </submittedName>
</protein>
<sequence>MQAAPRAPGSSQAPVKIYNAVYSSVQVYECMVRGIAVMRRRNDSFVNATQILKVAGVDKGRRTKILEKEILPGKHEIVQGGYGKYQGTWIPLERGRDVAAQYGVAPLLSPFIGPSQNAYLSSTLPSNLPPAPIMPGSALRLLNQGRAQGLFTPSTTSSNLRPSGYNSPVPFGSQPGPSQTPPLGHSSALKRNRSEADVDGQPGQYSDFASSTPQPPGEENPSPHKRQRIGGTPTEPSSSQPRTLPNPLANGGSRQSNSLGPNGGPSSDVIEIHKPRMSNRPNLPRGADPYMTFKDARRAALVTFICQQDNPQTAVDLLREISTDPSSSSSGFDVDTVLDEKGHTALHLAAKALIASGADIHRGNHLGETPLIRSCIATHNSDQQTFHPVVTFLSGSIRTLDTSKKSVIHHIINLAGVKGRAVVARYYLDQIFYWIVNHEGGDFKSIVDLQDEHGDTALNIAARVGNRSLVRTLLDVGANKLLPNKLGLRPGDFGVETEELSGGPRSEDVLSNLRAGPSAPVQKSQDVIADMTAMIQSLSSEFQGEIKSKQDALDLTQAHLRAATRELSEQRKQIQLWQVRCGELEQIDQRIRNVDKALVEEDQFDWTGRTDLDGKDAKGSAGPAFQWRGTKSTMVGIGGSVDISFAVDSEPPVPMTDSAASLVKLRRLKLWHQRMEDLVQERLKGLQGASAEKEYQCKKIVALCTGIPLDKVEDMLENLVIAVESRVSGFMQKVRDGII</sequence>
<dbReference type="InterPro" id="IPR002110">
    <property type="entry name" value="Ankyrin_rpt"/>
</dbReference>
<dbReference type="Gene3D" id="1.25.40.20">
    <property type="entry name" value="Ankyrin repeat-containing domain"/>
    <property type="match status" value="1"/>
</dbReference>
<dbReference type="AlphaFoldDB" id="A0A4Y7TQW0"/>
<dbReference type="InterPro" id="IPR003163">
    <property type="entry name" value="Tscrpt_reg_HTH_APSES-type"/>
</dbReference>
<dbReference type="InterPro" id="IPR051642">
    <property type="entry name" value="SWI6-like"/>
</dbReference>
<dbReference type="SMART" id="SM01252">
    <property type="entry name" value="KilA-N"/>
    <property type="match status" value="1"/>
</dbReference>
<feature type="coiled-coil region" evidence="4">
    <location>
        <begin position="553"/>
        <end position="580"/>
    </location>
</feature>
<feature type="domain" description="HTH APSES-type" evidence="6">
    <location>
        <begin position="17"/>
        <end position="125"/>
    </location>
</feature>
<dbReference type="SUPFAM" id="SSF54616">
    <property type="entry name" value="DNA-binding domain of Mlu1-box binding protein MBP1"/>
    <property type="match status" value="1"/>
</dbReference>
<feature type="compositionally biased region" description="Low complexity" evidence="5">
    <location>
        <begin position="256"/>
        <end position="267"/>
    </location>
</feature>
<dbReference type="STRING" id="71717.A0A4Y7TQW0"/>
<dbReference type="EMBL" id="QPFP01000005">
    <property type="protein sequence ID" value="TEB36570.1"/>
    <property type="molecule type" value="Genomic_DNA"/>
</dbReference>
<feature type="repeat" description="ANK" evidence="3">
    <location>
        <begin position="453"/>
        <end position="485"/>
    </location>
</feature>
<dbReference type="GO" id="GO:0001228">
    <property type="term" value="F:DNA-binding transcription activator activity, RNA polymerase II-specific"/>
    <property type="evidence" value="ECO:0007669"/>
    <property type="project" value="UniProtKB-ARBA"/>
</dbReference>
<dbReference type="PANTHER" id="PTHR43828:SF3">
    <property type="entry name" value="CHROMO DOMAIN-CONTAINING PROTEIN"/>
    <property type="match status" value="1"/>
</dbReference>
<evidence type="ECO:0000313" key="7">
    <source>
        <dbReference type="EMBL" id="TEB36570.1"/>
    </source>
</evidence>
<gene>
    <name evidence="7" type="ORF">FA13DRAFT_1726936</name>
</gene>
<feature type="compositionally biased region" description="Polar residues" evidence="5">
    <location>
        <begin position="234"/>
        <end position="243"/>
    </location>
</feature>
<keyword evidence="2 3" id="KW-0040">ANK repeat</keyword>
<dbReference type="Pfam" id="PF04383">
    <property type="entry name" value="KilA-N"/>
    <property type="match status" value="1"/>
</dbReference>
<organism evidence="7 8">
    <name type="scientific">Coprinellus micaceus</name>
    <name type="common">Glistening ink-cap mushroom</name>
    <name type="synonym">Coprinus micaceus</name>
    <dbReference type="NCBI Taxonomy" id="71717"/>
    <lineage>
        <taxon>Eukaryota</taxon>
        <taxon>Fungi</taxon>
        <taxon>Dikarya</taxon>
        <taxon>Basidiomycota</taxon>
        <taxon>Agaricomycotina</taxon>
        <taxon>Agaricomycetes</taxon>
        <taxon>Agaricomycetidae</taxon>
        <taxon>Agaricales</taxon>
        <taxon>Agaricineae</taxon>
        <taxon>Psathyrellaceae</taxon>
        <taxon>Coprinellus</taxon>
    </lineage>
</organism>
<dbReference type="PROSITE" id="PS50088">
    <property type="entry name" value="ANK_REPEAT"/>
    <property type="match status" value="1"/>
</dbReference>
<proteinExistence type="predicted"/>
<dbReference type="GO" id="GO:0033309">
    <property type="term" value="C:SBF transcription complex"/>
    <property type="evidence" value="ECO:0007669"/>
    <property type="project" value="TreeGrafter"/>
</dbReference>
<dbReference type="SUPFAM" id="SSF48403">
    <property type="entry name" value="Ankyrin repeat"/>
    <property type="match status" value="1"/>
</dbReference>
<accession>A0A4Y7TQW0</accession>
<dbReference type="InterPro" id="IPR018004">
    <property type="entry name" value="KilA/APSES_HTH"/>
</dbReference>
<feature type="compositionally biased region" description="Polar residues" evidence="5">
    <location>
        <begin position="151"/>
        <end position="166"/>
    </location>
</feature>
<comment type="caution">
    <text evidence="7">The sequence shown here is derived from an EMBL/GenBank/DDBJ whole genome shotgun (WGS) entry which is preliminary data.</text>
</comment>
<dbReference type="PROSITE" id="PS50297">
    <property type="entry name" value="ANK_REP_REGION"/>
    <property type="match status" value="1"/>
</dbReference>
<dbReference type="PROSITE" id="PS51299">
    <property type="entry name" value="HTH_APSES"/>
    <property type="match status" value="1"/>
</dbReference>
<reference evidence="7 8" key="1">
    <citation type="journal article" date="2019" name="Nat. Ecol. Evol.">
        <title>Megaphylogeny resolves global patterns of mushroom evolution.</title>
        <authorList>
            <person name="Varga T."/>
            <person name="Krizsan K."/>
            <person name="Foldi C."/>
            <person name="Dima B."/>
            <person name="Sanchez-Garcia M."/>
            <person name="Sanchez-Ramirez S."/>
            <person name="Szollosi G.J."/>
            <person name="Szarkandi J.G."/>
            <person name="Papp V."/>
            <person name="Albert L."/>
            <person name="Andreopoulos W."/>
            <person name="Angelini C."/>
            <person name="Antonin V."/>
            <person name="Barry K.W."/>
            <person name="Bougher N.L."/>
            <person name="Buchanan P."/>
            <person name="Buyck B."/>
            <person name="Bense V."/>
            <person name="Catcheside P."/>
            <person name="Chovatia M."/>
            <person name="Cooper J."/>
            <person name="Damon W."/>
            <person name="Desjardin D."/>
            <person name="Finy P."/>
            <person name="Geml J."/>
            <person name="Haridas S."/>
            <person name="Hughes K."/>
            <person name="Justo A."/>
            <person name="Karasinski D."/>
            <person name="Kautmanova I."/>
            <person name="Kiss B."/>
            <person name="Kocsube S."/>
            <person name="Kotiranta H."/>
            <person name="LaButti K.M."/>
            <person name="Lechner B.E."/>
            <person name="Liimatainen K."/>
            <person name="Lipzen A."/>
            <person name="Lukacs Z."/>
            <person name="Mihaltcheva S."/>
            <person name="Morgado L.N."/>
            <person name="Niskanen T."/>
            <person name="Noordeloos M.E."/>
            <person name="Ohm R.A."/>
            <person name="Ortiz-Santana B."/>
            <person name="Ovrebo C."/>
            <person name="Racz N."/>
            <person name="Riley R."/>
            <person name="Savchenko A."/>
            <person name="Shiryaev A."/>
            <person name="Soop K."/>
            <person name="Spirin V."/>
            <person name="Szebenyi C."/>
            <person name="Tomsovsky M."/>
            <person name="Tulloss R.E."/>
            <person name="Uehling J."/>
            <person name="Grigoriev I.V."/>
            <person name="Vagvolgyi C."/>
            <person name="Papp T."/>
            <person name="Martin F.M."/>
            <person name="Miettinen O."/>
            <person name="Hibbett D.S."/>
            <person name="Nagy L.G."/>
        </authorList>
    </citation>
    <scope>NUCLEOTIDE SEQUENCE [LARGE SCALE GENOMIC DNA]</scope>
    <source>
        <strain evidence="7 8">FP101781</strain>
    </source>
</reference>
<evidence type="ECO:0000256" key="1">
    <source>
        <dbReference type="ARBA" id="ARBA00022737"/>
    </source>
</evidence>
<dbReference type="SMART" id="SM00248">
    <property type="entry name" value="ANK"/>
    <property type="match status" value="2"/>
</dbReference>
<dbReference type="PANTHER" id="PTHR43828">
    <property type="entry name" value="ASPARAGINASE"/>
    <property type="match status" value="1"/>
</dbReference>
<evidence type="ECO:0000313" key="8">
    <source>
        <dbReference type="Proteomes" id="UP000298030"/>
    </source>
</evidence>
<dbReference type="Pfam" id="PF00023">
    <property type="entry name" value="Ank"/>
    <property type="match status" value="1"/>
</dbReference>
<evidence type="ECO:0000259" key="6">
    <source>
        <dbReference type="PROSITE" id="PS51299"/>
    </source>
</evidence>
<evidence type="ECO:0000256" key="5">
    <source>
        <dbReference type="SAM" id="MobiDB-lite"/>
    </source>
</evidence>
<keyword evidence="8" id="KW-1185">Reference proteome</keyword>
<evidence type="ECO:0000256" key="4">
    <source>
        <dbReference type="SAM" id="Coils"/>
    </source>
</evidence>
<dbReference type="GO" id="GO:0030907">
    <property type="term" value="C:MBF transcription complex"/>
    <property type="evidence" value="ECO:0007669"/>
    <property type="project" value="TreeGrafter"/>
</dbReference>